<evidence type="ECO:0000313" key="5">
    <source>
        <dbReference type="EnsemblProtists" id="Phyra79864"/>
    </source>
</evidence>
<dbReference type="Pfam" id="PF06888">
    <property type="entry name" value="Put_Phosphatase"/>
    <property type="match status" value="3"/>
</dbReference>
<evidence type="ECO:0000256" key="2">
    <source>
        <dbReference type="ARBA" id="ARBA00022723"/>
    </source>
</evidence>
<dbReference type="InterPro" id="IPR023214">
    <property type="entry name" value="HAD_sf"/>
</dbReference>
<organism evidence="5 6">
    <name type="scientific">Phytophthora ramorum</name>
    <name type="common">Sudden oak death agent</name>
    <dbReference type="NCBI Taxonomy" id="164328"/>
    <lineage>
        <taxon>Eukaryota</taxon>
        <taxon>Sar</taxon>
        <taxon>Stramenopiles</taxon>
        <taxon>Oomycota</taxon>
        <taxon>Peronosporomycetes</taxon>
        <taxon>Peronosporales</taxon>
        <taxon>Peronosporaceae</taxon>
        <taxon>Phytophthora</taxon>
    </lineage>
</organism>
<dbReference type="GO" id="GO:0046872">
    <property type="term" value="F:metal ion binding"/>
    <property type="evidence" value="ECO:0007669"/>
    <property type="project" value="UniProtKB-KW"/>
</dbReference>
<keyword evidence="2" id="KW-0479">Metal-binding</keyword>
<proteinExistence type="predicted"/>
<sequence>MGRADVLVLLGFDKTLVDVDSSVHMSHALDAELVAAVWNKYEDGQINRPQAMDNFLLRLARKHPQVSYEDITNAAESLPFNPHMVDAIRLAVDDFGATCKIVSDGSVFGVRSFLQRQGLTHQVDEVVANPTHCENGGKLLRVRPYQGEHVAPHGCPNCPTNLCKGDVLERILQHHRYSRVLFIGAGAGDFCAATKLARDDVVFARVGEAGGEPFELLPMLKKDSDTVQAQILQWTSGDDILAYFQSFFHQQYPETRTPTASASLSGPVKDGESYTVPRPMAHNHGKLLVIFDFDDSLVNKDSDAFAFETFHPELCQTLYERHAKKPIWPSVFDDLHEILAREKPDVTPDLIRESVAKIPVQARMIDAVRMAVEVFGAVVKVISDGNTFYIKSMLEHRELTEHVKEVFANPVDFEAGHDGRTRIRIRPYHADHLEPIGCPWCPSNMCKGRILDSIRETQPFSRVIYVGDGTGDFCPGSRLTKNDVVLARSHLLNGEPYGFQRRINENPGVVLAPVVPWSTGYDIYRRFALFCQSPYAIPRSLPRISGSVLVVFDYDWSLINENSDTFIFQKLYPELLATLRERRTTQPSWTKIMDDMLGALSDDKPDISPDMIRDAVAHVPIQPHMLDALRLAAEQYSADAKIVSDANSVYIESMLEHHGLGAHVREIITNPASFEPLDNGRSRLHVLPYHADNGDPHGCAWCPTNMCKGRIIDTLRSAHPYSSVLYIGDGAGDFCAATRLTKNDVVFVRADEADGKTYGLQKRIDGNADMIQASVVPWSTGDDIYRHFAQFFHAPPLSL</sequence>
<keyword evidence="4" id="KW-0460">Magnesium</keyword>
<dbReference type="Gene3D" id="3.90.1470.20">
    <property type="match status" value="1"/>
</dbReference>
<comment type="cofactor">
    <cofactor evidence="1">
        <name>Mg(2+)</name>
        <dbReference type="ChEBI" id="CHEBI:18420"/>
    </cofactor>
</comment>
<dbReference type="InterPro" id="IPR036412">
    <property type="entry name" value="HAD-like_sf"/>
</dbReference>
<accession>H3GSA6</accession>
<dbReference type="STRING" id="164328.H3GSA6"/>
<dbReference type="eggNOG" id="KOG3120">
    <property type="taxonomic scope" value="Eukaryota"/>
</dbReference>
<reference evidence="5" key="2">
    <citation type="submission" date="2015-06" db="UniProtKB">
        <authorList>
            <consortium name="EnsemblProtists"/>
        </authorList>
    </citation>
    <scope>IDENTIFICATION</scope>
    <source>
        <strain evidence="5">Pr102</strain>
    </source>
</reference>
<dbReference type="InterPro" id="IPR016965">
    <property type="entry name" value="Pase_PHOSPHO-typ"/>
</dbReference>
<dbReference type="InParanoid" id="H3GSA6"/>
<dbReference type="VEuPathDB" id="FungiDB:KRP22_1197"/>
<dbReference type="NCBIfam" id="TIGR01489">
    <property type="entry name" value="DKMTPPase-SF"/>
    <property type="match status" value="3"/>
</dbReference>
<dbReference type="InterPro" id="IPR006384">
    <property type="entry name" value="HAD_hydro_PyrdxlP_Pase-like"/>
</dbReference>
<evidence type="ECO:0000256" key="1">
    <source>
        <dbReference type="ARBA" id="ARBA00001946"/>
    </source>
</evidence>
<evidence type="ECO:0000256" key="3">
    <source>
        <dbReference type="ARBA" id="ARBA00022801"/>
    </source>
</evidence>
<dbReference type="OMA" id="YHADHLE"/>
<dbReference type="HOGENOM" id="CLU_405728_0_0_1"/>
<evidence type="ECO:0000256" key="4">
    <source>
        <dbReference type="ARBA" id="ARBA00022842"/>
    </source>
</evidence>
<keyword evidence="3" id="KW-0378">Hydrolase</keyword>
<dbReference type="AlphaFoldDB" id="H3GSA6"/>
<dbReference type="GO" id="GO:0016791">
    <property type="term" value="F:phosphatase activity"/>
    <property type="evidence" value="ECO:0000318"/>
    <property type="project" value="GO_Central"/>
</dbReference>
<dbReference type="EMBL" id="DS566041">
    <property type="status" value="NOT_ANNOTATED_CDS"/>
    <property type="molecule type" value="Genomic_DNA"/>
</dbReference>
<dbReference type="PANTHER" id="PTHR20889">
    <property type="entry name" value="PHOSPHATASE, ORPHAN 1, 2"/>
    <property type="match status" value="1"/>
</dbReference>
<dbReference type="Gene3D" id="3.40.50.1000">
    <property type="entry name" value="HAD superfamily/HAD-like"/>
    <property type="match status" value="3"/>
</dbReference>
<evidence type="ECO:0000313" key="6">
    <source>
        <dbReference type="Proteomes" id="UP000005238"/>
    </source>
</evidence>
<dbReference type="VEuPathDB" id="FungiDB:KRP23_1440"/>
<dbReference type="NCBIfam" id="TIGR01488">
    <property type="entry name" value="HAD-SF-IB"/>
    <property type="match status" value="3"/>
</dbReference>
<reference evidence="6" key="1">
    <citation type="journal article" date="2006" name="Science">
        <title>Phytophthora genome sequences uncover evolutionary origins and mechanisms of pathogenesis.</title>
        <authorList>
            <person name="Tyler B.M."/>
            <person name="Tripathy S."/>
            <person name="Zhang X."/>
            <person name="Dehal P."/>
            <person name="Jiang R.H."/>
            <person name="Aerts A."/>
            <person name="Arredondo F.D."/>
            <person name="Baxter L."/>
            <person name="Bensasson D."/>
            <person name="Beynon J.L."/>
            <person name="Chapman J."/>
            <person name="Damasceno C.M."/>
            <person name="Dorrance A.E."/>
            <person name="Dou D."/>
            <person name="Dickerman A.W."/>
            <person name="Dubchak I.L."/>
            <person name="Garbelotto M."/>
            <person name="Gijzen M."/>
            <person name="Gordon S.G."/>
            <person name="Govers F."/>
            <person name="Grunwald N.J."/>
            <person name="Huang W."/>
            <person name="Ivors K.L."/>
            <person name="Jones R.W."/>
            <person name="Kamoun S."/>
            <person name="Krampis K."/>
            <person name="Lamour K.H."/>
            <person name="Lee M.K."/>
            <person name="McDonald W.H."/>
            <person name="Medina M."/>
            <person name="Meijer H.J."/>
            <person name="Nordberg E.K."/>
            <person name="Maclean D.J."/>
            <person name="Ospina-Giraldo M.D."/>
            <person name="Morris P.F."/>
            <person name="Phuntumart V."/>
            <person name="Putnam N.H."/>
            <person name="Rash S."/>
            <person name="Rose J.K."/>
            <person name="Sakihama Y."/>
            <person name="Salamov A.A."/>
            <person name="Savidor A."/>
            <person name="Scheuring C.F."/>
            <person name="Smith B.M."/>
            <person name="Sobral B.W."/>
            <person name="Terry A."/>
            <person name="Torto-Alalibo T.A."/>
            <person name="Win J."/>
            <person name="Xu Z."/>
            <person name="Zhang H."/>
            <person name="Grigoriev I.V."/>
            <person name="Rokhsar D.S."/>
            <person name="Boore J.L."/>
        </authorList>
    </citation>
    <scope>NUCLEOTIDE SEQUENCE [LARGE SCALE GENOMIC DNA]</scope>
    <source>
        <strain evidence="6">Pr102</strain>
    </source>
</reference>
<evidence type="ECO:0008006" key="7">
    <source>
        <dbReference type="Google" id="ProtNLM"/>
    </source>
</evidence>
<dbReference type="PANTHER" id="PTHR20889:SF12">
    <property type="entry name" value="LP01149P"/>
    <property type="match status" value="1"/>
</dbReference>
<protein>
    <recommendedName>
        <fullName evidence="7">Pyridoxal phosphate phosphatase</fullName>
    </recommendedName>
</protein>
<dbReference type="EnsemblProtists" id="Phyra79864">
    <property type="protein sequence ID" value="Phyra79864"/>
    <property type="gene ID" value="Phyra79864"/>
</dbReference>
<keyword evidence="6" id="KW-1185">Reference proteome</keyword>
<dbReference type="Proteomes" id="UP000005238">
    <property type="component" value="Unassembled WGS sequence"/>
</dbReference>
<name>H3GSA6_PHYRM</name>
<dbReference type="SUPFAM" id="SSF56784">
    <property type="entry name" value="HAD-like"/>
    <property type="match status" value="3"/>
</dbReference>